<sequence length="189" mass="20681">MILRSLLTSTGLRCQTLFGKMTSSSVQRQFPPHWKTPVASNWLSGFQFYSSSRPPLRIQGLDHLVLTVRSIEETTGFYSKVLGMEVVTFKGNRKALSFGNQKFNLHEAGKEFEPKALLPTPGSIDLCLVTETPIAEVIEHLKACDVAVEEGPVLRTGAVGPISSVYFRDPDGNLVEVSNYHSEPTAGGA</sequence>
<organism evidence="4 5">
    <name type="scientific">Huso huso</name>
    <name type="common">Beluga</name>
    <name type="synonym">Acipenser huso</name>
    <dbReference type="NCBI Taxonomy" id="61971"/>
    <lineage>
        <taxon>Eukaryota</taxon>
        <taxon>Metazoa</taxon>
        <taxon>Chordata</taxon>
        <taxon>Craniata</taxon>
        <taxon>Vertebrata</taxon>
        <taxon>Euteleostomi</taxon>
        <taxon>Actinopterygii</taxon>
        <taxon>Chondrostei</taxon>
        <taxon>Acipenseriformes</taxon>
        <taxon>Acipenseridae</taxon>
        <taxon>Huso</taxon>
    </lineage>
</organism>
<dbReference type="Gene3D" id="3.10.180.10">
    <property type="entry name" value="2,3-Dihydroxybiphenyl 1,2-Dioxygenase, domain 1"/>
    <property type="match status" value="1"/>
</dbReference>
<gene>
    <name evidence="4" type="ORF">HHUSO_G5854</name>
</gene>
<dbReference type="InterPro" id="IPR029068">
    <property type="entry name" value="Glyas_Bleomycin-R_OHBP_Dase"/>
</dbReference>
<dbReference type="PANTHER" id="PTHR21366">
    <property type="entry name" value="GLYOXALASE FAMILY PROTEIN"/>
    <property type="match status" value="1"/>
</dbReference>
<dbReference type="PANTHER" id="PTHR21366:SF14">
    <property type="entry name" value="GLYOXALASE DOMAIN-CONTAINING PROTEIN 5"/>
    <property type="match status" value="1"/>
</dbReference>
<evidence type="ECO:0000313" key="5">
    <source>
        <dbReference type="Proteomes" id="UP001369086"/>
    </source>
</evidence>
<evidence type="ECO:0000256" key="2">
    <source>
        <dbReference type="ARBA" id="ARBA00040140"/>
    </source>
</evidence>
<reference evidence="4 5" key="1">
    <citation type="submission" date="2021-05" db="EMBL/GenBank/DDBJ databases">
        <authorList>
            <person name="Zahm M."/>
            <person name="Klopp C."/>
            <person name="Cabau C."/>
            <person name="Kuhl H."/>
            <person name="Suciu R."/>
            <person name="Ciorpac M."/>
            <person name="Holostenco D."/>
            <person name="Gessner J."/>
            <person name="Wuertz S."/>
            <person name="Hohne C."/>
            <person name="Stock M."/>
            <person name="Gislard M."/>
            <person name="Lluch J."/>
            <person name="Milhes M."/>
            <person name="Lampietro C."/>
            <person name="Lopez Roques C."/>
            <person name="Donnadieu C."/>
            <person name="Du K."/>
            <person name="Schartl M."/>
            <person name="Guiguen Y."/>
        </authorList>
    </citation>
    <scope>NUCLEOTIDE SEQUENCE [LARGE SCALE GENOMIC DNA]</scope>
    <source>
        <strain evidence="4">Hh-F2</strain>
        <tissue evidence="4">Blood</tissue>
    </source>
</reference>
<dbReference type="InterPro" id="IPR004360">
    <property type="entry name" value="Glyas_Fos-R_dOase_dom"/>
</dbReference>
<dbReference type="Pfam" id="PF00903">
    <property type="entry name" value="Glyoxalase"/>
    <property type="match status" value="1"/>
</dbReference>
<feature type="domain" description="VOC" evidence="3">
    <location>
        <begin position="60"/>
        <end position="180"/>
    </location>
</feature>
<dbReference type="Proteomes" id="UP001369086">
    <property type="component" value="Unassembled WGS sequence"/>
</dbReference>
<comment type="caution">
    <text evidence="4">The sequence shown here is derived from an EMBL/GenBank/DDBJ whole genome shotgun (WGS) entry which is preliminary data.</text>
</comment>
<comment type="similarity">
    <text evidence="1">Belongs to the glyoxalase I family.</text>
</comment>
<evidence type="ECO:0000256" key="1">
    <source>
        <dbReference type="ARBA" id="ARBA00010363"/>
    </source>
</evidence>
<evidence type="ECO:0000313" key="4">
    <source>
        <dbReference type="EMBL" id="KAK6491115.1"/>
    </source>
</evidence>
<protein>
    <recommendedName>
        <fullName evidence="2">Glyoxalase domain-containing protein 5</fullName>
    </recommendedName>
</protein>
<name>A0ABR1A224_HUSHU</name>
<accession>A0ABR1A224</accession>
<dbReference type="PROSITE" id="PS51819">
    <property type="entry name" value="VOC"/>
    <property type="match status" value="1"/>
</dbReference>
<dbReference type="EMBL" id="JAHFZB010000004">
    <property type="protein sequence ID" value="KAK6491115.1"/>
    <property type="molecule type" value="Genomic_DNA"/>
</dbReference>
<dbReference type="CDD" id="cd07253">
    <property type="entry name" value="GLOD5"/>
    <property type="match status" value="1"/>
</dbReference>
<dbReference type="InterPro" id="IPR050383">
    <property type="entry name" value="GlyoxalaseI/FosfomycinResist"/>
</dbReference>
<evidence type="ECO:0000259" key="3">
    <source>
        <dbReference type="PROSITE" id="PS51819"/>
    </source>
</evidence>
<keyword evidence="5" id="KW-1185">Reference proteome</keyword>
<dbReference type="SUPFAM" id="SSF54593">
    <property type="entry name" value="Glyoxalase/Bleomycin resistance protein/Dihydroxybiphenyl dioxygenase"/>
    <property type="match status" value="1"/>
</dbReference>
<dbReference type="InterPro" id="IPR037523">
    <property type="entry name" value="VOC_core"/>
</dbReference>
<proteinExistence type="inferred from homology"/>